<evidence type="ECO:0000256" key="3">
    <source>
        <dbReference type="ARBA" id="ARBA00022475"/>
    </source>
</evidence>
<dbReference type="Gene3D" id="1.20.1740.10">
    <property type="entry name" value="Amino acid/polyamine transporter I"/>
    <property type="match status" value="1"/>
</dbReference>
<feature type="transmembrane region" description="Helical" evidence="8">
    <location>
        <begin position="188"/>
        <end position="205"/>
    </location>
</feature>
<evidence type="ECO:0000313" key="9">
    <source>
        <dbReference type="EMBL" id="OGZ73749.1"/>
    </source>
</evidence>
<feature type="transmembrane region" description="Helical" evidence="8">
    <location>
        <begin position="300"/>
        <end position="318"/>
    </location>
</feature>
<dbReference type="AlphaFoldDB" id="A0A1G2IG49"/>
<gene>
    <name evidence="9" type="ORF">A2908_02960</name>
</gene>
<feature type="transmembrane region" description="Helical" evidence="8">
    <location>
        <begin position="149"/>
        <end position="168"/>
    </location>
</feature>
<reference evidence="9 10" key="1">
    <citation type="journal article" date="2016" name="Nat. Commun.">
        <title>Thousands of microbial genomes shed light on interconnected biogeochemical processes in an aquifer system.</title>
        <authorList>
            <person name="Anantharaman K."/>
            <person name="Brown C.T."/>
            <person name="Hug L.A."/>
            <person name="Sharon I."/>
            <person name="Castelle C.J."/>
            <person name="Probst A.J."/>
            <person name="Thomas B.C."/>
            <person name="Singh A."/>
            <person name="Wilkins M.J."/>
            <person name="Karaoz U."/>
            <person name="Brodie E.L."/>
            <person name="Williams K.H."/>
            <person name="Hubbard S.S."/>
            <person name="Banfield J.F."/>
        </authorList>
    </citation>
    <scope>NUCLEOTIDE SEQUENCE [LARGE SCALE GENOMIC DNA]</scope>
</reference>
<evidence type="ECO:0000256" key="2">
    <source>
        <dbReference type="ARBA" id="ARBA00022448"/>
    </source>
</evidence>
<feature type="transmembrane region" description="Helical" evidence="8">
    <location>
        <begin position="264"/>
        <end position="288"/>
    </location>
</feature>
<dbReference type="GO" id="GO:0005886">
    <property type="term" value="C:plasma membrane"/>
    <property type="evidence" value="ECO:0007669"/>
    <property type="project" value="UniProtKB-SubCell"/>
</dbReference>
<dbReference type="InterPro" id="IPR018227">
    <property type="entry name" value="Amino_acid_transport_2"/>
</dbReference>
<keyword evidence="5 8" id="KW-0812">Transmembrane</keyword>
<dbReference type="EMBL" id="MHPA01000008">
    <property type="protein sequence ID" value="OGZ73749.1"/>
    <property type="molecule type" value="Genomic_DNA"/>
</dbReference>
<feature type="transmembrane region" description="Helical" evidence="8">
    <location>
        <begin position="9"/>
        <end position="31"/>
    </location>
</feature>
<evidence type="ECO:0000256" key="5">
    <source>
        <dbReference type="ARBA" id="ARBA00022692"/>
    </source>
</evidence>
<feature type="transmembrane region" description="Helical" evidence="8">
    <location>
        <begin position="37"/>
        <end position="58"/>
    </location>
</feature>
<organism evidence="9 10">
    <name type="scientific">Candidatus Staskawiczbacteria bacterium RIFCSPLOWO2_01_FULL_38_12b</name>
    <dbReference type="NCBI Taxonomy" id="1802214"/>
    <lineage>
        <taxon>Bacteria</taxon>
        <taxon>Candidatus Staskawicziibacteriota</taxon>
    </lineage>
</organism>
<comment type="caution">
    <text evidence="9">The sequence shown here is derived from an EMBL/GenBank/DDBJ whole genome shotgun (WGS) entry which is preliminary data.</text>
</comment>
<keyword evidence="6 8" id="KW-1133">Transmembrane helix</keyword>
<evidence type="ECO:0000256" key="8">
    <source>
        <dbReference type="SAM" id="Phobius"/>
    </source>
</evidence>
<evidence type="ECO:0000256" key="6">
    <source>
        <dbReference type="ARBA" id="ARBA00022989"/>
    </source>
</evidence>
<feature type="transmembrane region" description="Helical" evidence="8">
    <location>
        <begin position="86"/>
        <end position="105"/>
    </location>
</feature>
<keyword evidence="2" id="KW-0813">Transport</keyword>
<sequence length="374" mass="41516">MLKNIFKNYVYPIATLAGSIIGVGFLSLPYITLKVGSIAMLFYFIALAAVVVSIHVMFGQISLKTPDHKRFPGFVEFYLGQWPKKIALVLIVLGSFGILLAYLIIGGQFLSILLQPFFGGSPLTYIFLYFVLASFIIYFGIAAISRAEFLALTLLLVSFTIIFIKESWQISIGNLIALPQEFQISNVFLPYGAILFSLWGVGLIPEVEEMVVGRKKSLKKIIIISTLIPAAVYLIFIFLILGISGNQTTDSALLGLKHFLGKEMFLVAIFMGFTTTFTAFIAQGLLLKKTFMYDMGIKEFWAWGITCATPLVLFLLGFNSFIPLISFVGGVLLSINGILILLMYRKIGGKAIAIYPLLLVFVLGIIYEIVYFTR</sequence>
<feature type="transmembrane region" description="Helical" evidence="8">
    <location>
        <begin position="221"/>
        <end position="244"/>
    </location>
</feature>
<evidence type="ECO:0000313" key="10">
    <source>
        <dbReference type="Proteomes" id="UP000176774"/>
    </source>
</evidence>
<dbReference type="Pfam" id="PF03222">
    <property type="entry name" value="Trp_Tyr_perm"/>
    <property type="match status" value="1"/>
</dbReference>
<keyword evidence="4" id="KW-0997">Cell inner membrane</keyword>
<keyword evidence="7 8" id="KW-0472">Membrane</keyword>
<feature type="transmembrane region" description="Helical" evidence="8">
    <location>
        <begin position="351"/>
        <end position="372"/>
    </location>
</feature>
<evidence type="ECO:0000256" key="4">
    <source>
        <dbReference type="ARBA" id="ARBA00022519"/>
    </source>
</evidence>
<accession>A0A1G2IG49</accession>
<dbReference type="STRING" id="1802214.A2908_02960"/>
<evidence type="ECO:0000256" key="1">
    <source>
        <dbReference type="ARBA" id="ARBA00004429"/>
    </source>
</evidence>
<proteinExistence type="predicted"/>
<dbReference type="PANTHER" id="PTHR22950">
    <property type="entry name" value="AMINO ACID TRANSPORTER"/>
    <property type="match status" value="1"/>
</dbReference>
<evidence type="ECO:0000256" key="7">
    <source>
        <dbReference type="ARBA" id="ARBA00023136"/>
    </source>
</evidence>
<protein>
    <recommendedName>
        <fullName evidence="11">Amino acid transporter transmembrane domain-containing protein</fullName>
    </recommendedName>
</protein>
<feature type="transmembrane region" description="Helical" evidence="8">
    <location>
        <begin position="125"/>
        <end position="144"/>
    </location>
</feature>
<feature type="transmembrane region" description="Helical" evidence="8">
    <location>
        <begin position="324"/>
        <end position="344"/>
    </location>
</feature>
<comment type="subcellular location">
    <subcellularLocation>
        <location evidence="1">Cell inner membrane</location>
        <topology evidence="1">Multi-pass membrane protein</topology>
    </subcellularLocation>
</comment>
<dbReference type="GO" id="GO:0015179">
    <property type="term" value="F:L-amino acid transmembrane transporter activity"/>
    <property type="evidence" value="ECO:0007669"/>
    <property type="project" value="TreeGrafter"/>
</dbReference>
<dbReference type="Proteomes" id="UP000176774">
    <property type="component" value="Unassembled WGS sequence"/>
</dbReference>
<name>A0A1G2IG49_9BACT</name>
<evidence type="ECO:0008006" key="11">
    <source>
        <dbReference type="Google" id="ProtNLM"/>
    </source>
</evidence>
<keyword evidence="3" id="KW-1003">Cell membrane</keyword>